<sequence>MVNGLPLQGRSIVVTRPVHQAAQISQQLQDVGAEVINFPLLDIVEPSDTDGCRRKLAVLDRYDFLIFTSPNAVECALSYLTDGLPETVKVAAVGKKTAQCLSHHGISVSIVPSDTFNSESLLACADLQAVKGLSIAIIRGEGGRSLLRETLSERGACVDYIDVYRRICPADNLLPLVKLQQQSGLDIIILTSVESLHHLFRLGKGQLWLNDTTLLVGSERIASMVKQTSHAGRVLVAPDPSDGSIFSRIQDWVNDKNR</sequence>
<name>A0A317C7R6_9GAMM</name>
<dbReference type="OrthoDB" id="9787650at2"/>
<keyword evidence="4 9" id="KW-0456">Lyase</keyword>
<keyword evidence="12" id="KW-1185">Reference proteome</keyword>
<accession>A0A317C7R6</accession>
<dbReference type="GO" id="GO:0006780">
    <property type="term" value="P:uroporphyrinogen III biosynthetic process"/>
    <property type="evidence" value="ECO:0007669"/>
    <property type="project" value="UniProtKB-UniRule"/>
</dbReference>
<dbReference type="Pfam" id="PF02602">
    <property type="entry name" value="HEM4"/>
    <property type="match status" value="1"/>
</dbReference>
<dbReference type="InterPro" id="IPR039793">
    <property type="entry name" value="UROS/Hem4"/>
</dbReference>
<evidence type="ECO:0000256" key="8">
    <source>
        <dbReference type="ARBA" id="ARBA00048617"/>
    </source>
</evidence>
<dbReference type="InterPro" id="IPR003754">
    <property type="entry name" value="4pyrrol_synth_uPrphyn_synth"/>
</dbReference>
<organism evidence="11 12">
    <name type="scientific">Leucothrix pacifica</name>
    <dbReference type="NCBI Taxonomy" id="1247513"/>
    <lineage>
        <taxon>Bacteria</taxon>
        <taxon>Pseudomonadati</taxon>
        <taxon>Pseudomonadota</taxon>
        <taxon>Gammaproteobacteria</taxon>
        <taxon>Thiotrichales</taxon>
        <taxon>Thiotrichaceae</taxon>
        <taxon>Leucothrix</taxon>
    </lineage>
</organism>
<dbReference type="PANTHER" id="PTHR38042">
    <property type="entry name" value="UROPORPHYRINOGEN-III SYNTHASE, CHLOROPLASTIC"/>
    <property type="match status" value="1"/>
</dbReference>
<evidence type="ECO:0000259" key="10">
    <source>
        <dbReference type="Pfam" id="PF02602"/>
    </source>
</evidence>
<feature type="domain" description="Tetrapyrrole biosynthesis uroporphyrinogen III synthase" evidence="10">
    <location>
        <begin position="23"/>
        <end position="245"/>
    </location>
</feature>
<evidence type="ECO:0000256" key="1">
    <source>
        <dbReference type="ARBA" id="ARBA00004772"/>
    </source>
</evidence>
<dbReference type="SUPFAM" id="SSF69618">
    <property type="entry name" value="HemD-like"/>
    <property type="match status" value="1"/>
</dbReference>
<proteinExistence type="inferred from homology"/>
<protein>
    <recommendedName>
        <fullName evidence="7 9">Uroporphyrinogen-III synthase</fullName>
        <ecNumber evidence="3 9">4.2.1.75</ecNumber>
    </recommendedName>
</protein>
<evidence type="ECO:0000313" key="12">
    <source>
        <dbReference type="Proteomes" id="UP000245539"/>
    </source>
</evidence>
<dbReference type="CDD" id="cd06578">
    <property type="entry name" value="HemD"/>
    <property type="match status" value="1"/>
</dbReference>
<dbReference type="GO" id="GO:0006782">
    <property type="term" value="P:protoporphyrinogen IX biosynthetic process"/>
    <property type="evidence" value="ECO:0007669"/>
    <property type="project" value="UniProtKB-UniRule"/>
</dbReference>
<gene>
    <name evidence="11" type="ORF">DKW60_16880</name>
</gene>
<comment type="catalytic activity">
    <reaction evidence="8 9">
        <text>hydroxymethylbilane = uroporphyrinogen III + H2O</text>
        <dbReference type="Rhea" id="RHEA:18965"/>
        <dbReference type="ChEBI" id="CHEBI:15377"/>
        <dbReference type="ChEBI" id="CHEBI:57308"/>
        <dbReference type="ChEBI" id="CHEBI:57845"/>
        <dbReference type="EC" id="4.2.1.75"/>
    </reaction>
</comment>
<evidence type="ECO:0000256" key="6">
    <source>
        <dbReference type="ARBA" id="ARBA00037589"/>
    </source>
</evidence>
<evidence type="ECO:0000313" key="11">
    <source>
        <dbReference type="EMBL" id="PWQ94311.1"/>
    </source>
</evidence>
<evidence type="ECO:0000256" key="7">
    <source>
        <dbReference type="ARBA" id="ARBA00040167"/>
    </source>
</evidence>
<dbReference type="EMBL" id="QGKM01000056">
    <property type="protein sequence ID" value="PWQ94311.1"/>
    <property type="molecule type" value="Genomic_DNA"/>
</dbReference>
<comment type="pathway">
    <text evidence="1 9">Porphyrin-containing compound metabolism; protoporphyrin-IX biosynthesis; coproporphyrinogen-III from 5-aminolevulinate: step 3/4.</text>
</comment>
<evidence type="ECO:0000256" key="9">
    <source>
        <dbReference type="RuleBase" id="RU366031"/>
    </source>
</evidence>
<evidence type="ECO:0000256" key="5">
    <source>
        <dbReference type="ARBA" id="ARBA00023244"/>
    </source>
</evidence>
<dbReference type="InterPro" id="IPR036108">
    <property type="entry name" value="4pyrrol_syn_uPrphyn_synt_sf"/>
</dbReference>
<comment type="function">
    <text evidence="6 9">Catalyzes cyclization of the linear tetrapyrrole, hydroxymethylbilane, to the macrocyclic uroporphyrinogen III.</text>
</comment>
<evidence type="ECO:0000256" key="2">
    <source>
        <dbReference type="ARBA" id="ARBA00008133"/>
    </source>
</evidence>
<comment type="similarity">
    <text evidence="2 9">Belongs to the uroporphyrinogen-III synthase family.</text>
</comment>
<dbReference type="AlphaFoldDB" id="A0A317C7R6"/>
<evidence type="ECO:0000256" key="3">
    <source>
        <dbReference type="ARBA" id="ARBA00013109"/>
    </source>
</evidence>
<dbReference type="Gene3D" id="3.40.50.10090">
    <property type="match status" value="2"/>
</dbReference>
<dbReference type="RefSeq" id="WP_109838840.1">
    <property type="nucleotide sequence ID" value="NZ_QGKM01000056.1"/>
</dbReference>
<comment type="caution">
    <text evidence="11">The sequence shown here is derived from an EMBL/GenBank/DDBJ whole genome shotgun (WGS) entry which is preliminary data.</text>
</comment>
<reference evidence="11 12" key="1">
    <citation type="submission" date="2018-05" db="EMBL/GenBank/DDBJ databases">
        <title>Leucothrix arctica sp. nov., isolated from Arctic seawater.</title>
        <authorList>
            <person name="Choi A."/>
            <person name="Baek K."/>
        </authorList>
    </citation>
    <scope>NUCLEOTIDE SEQUENCE [LARGE SCALE GENOMIC DNA]</scope>
    <source>
        <strain evidence="11 12">JCM 18388</strain>
    </source>
</reference>
<dbReference type="UniPathway" id="UPA00251">
    <property type="reaction ID" value="UER00320"/>
</dbReference>
<keyword evidence="5 9" id="KW-0627">Porphyrin biosynthesis</keyword>
<evidence type="ECO:0000256" key="4">
    <source>
        <dbReference type="ARBA" id="ARBA00023239"/>
    </source>
</evidence>
<dbReference type="EC" id="4.2.1.75" evidence="3 9"/>
<dbReference type="PANTHER" id="PTHR38042:SF1">
    <property type="entry name" value="UROPORPHYRINOGEN-III SYNTHASE, CHLOROPLASTIC"/>
    <property type="match status" value="1"/>
</dbReference>
<dbReference type="Proteomes" id="UP000245539">
    <property type="component" value="Unassembled WGS sequence"/>
</dbReference>
<dbReference type="GO" id="GO:0004852">
    <property type="term" value="F:uroporphyrinogen-III synthase activity"/>
    <property type="evidence" value="ECO:0007669"/>
    <property type="project" value="UniProtKB-UniRule"/>
</dbReference>